<dbReference type="EMBL" id="BAAADE010000005">
    <property type="protein sequence ID" value="GAA0607964.1"/>
    <property type="molecule type" value="Genomic_DNA"/>
</dbReference>
<dbReference type="RefSeq" id="WP_343805985.1">
    <property type="nucleotide sequence ID" value="NZ_BAAADE010000005.1"/>
</dbReference>
<feature type="compositionally biased region" description="Basic and acidic residues" evidence="1">
    <location>
        <begin position="1"/>
        <end position="16"/>
    </location>
</feature>
<evidence type="ECO:0000313" key="2">
    <source>
        <dbReference type="EMBL" id="GAA0607964.1"/>
    </source>
</evidence>
<keyword evidence="3" id="KW-1185">Reference proteome</keyword>
<comment type="caution">
    <text evidence="2">The sequence shown here is derived from an EMBL/GenBank/DDBJ whole genome shotgun (WGS) entry which is preliminary data.</text>
</comment>
<organism evidence="2 3">
    <name type="scientific">Paenochrobactrum glaciei</name>
    <dbReference type="NCBI Taxonomy" id="486407"/>
    <lineage>
        <taxon>Bacteria</taxon>
        <taxon>Pseudomonadati</taxon>
        <taxon>Pseudomonadota</taxon>
        <taxon>Alphaproteobacteria</taxon>
        <taxon>Hyphomicrobiales</taxon>
        <taxon>Brucellaceae</taxon>
        <taxon>Paenochrobactrum</taxon>
    </lineage>
</organism>
<protein>
    <submittedName>
        <fullName evidence="2">Uncharacterized protein</fullName>
    </submittedName>
</protein>
<dbReference type="Proteomes" id="UP001424441">
    <property type="component" value="Unassembled WGS sequence"/>
</dbReference>
<reference evidence="2 3" key="1">
    <citation type="journal article" date="2019" name="Int. J. Syst. Evol. Microbiol.">
        <title>The Global Catalogue of Microorganisms (GCM) 10K type strain sequencing project: providing services to taxonomists for standard genome sequencing and annotation.</title>
        <authorList>
            <consortium name="The Broad Institute Genomics Platform"/>
            <consortium name="The Broad Institute Genome Sequencing Center for Infectious Disease"/>
            <person name="Wu L."/>
            <person name="Ma J."/>
        </authorList>
    </citation>
    <scope>NUCLEOTIDE SEQUENCE [LARGE SCALE GENOMIC DNA]</scope>
    <source>
        <strain evidence="2 3">JCM 15115</strain>
    </source>
</reference>
<evidence type="ECO:0000256" key="1">
    <source>
        <dbReference type="SAM" id="MobiDB-lite"/>
    </source>
</evidence>
<feature type="region of interest" description="Disordered" evidence="1">
    <location>
        <begin position="1"/>
        <end position="80"/>
    </location>
</feature>
<accession>A0ABN1GBE1</accession>
<evidence type="ECO:0000313" key="3">
    <source>
        <dbReference type="Proteomes" id="UP001424441"/>
    </source>
</evidence>
<sequence length="80" mass="8817">MAKIDHAKRSALERMSRYGVDNIADMSLPRGLTPPKKRQSKADARQELEALMSEFKNGKPAAPARATGSMPNHTNRKAGR</sequence>
<gene>
    <name evidence="2" type="ORF">GCM10008943_24380</name>
</gene>
<proteinExistence type="predicted"/>
<name>A0ABN1GBE1_9HYPH</name>